<dbReference type="HOGENOM" id="CLU_103773_2_2_11"/>
<name>H8G690_9PSEU</name>
<protein>
    <submittedName>
        <fullName evidence="1">Uncharacterized protein, possibly involved in utilization of glycolate and propanediol</fullName>
    </submittedName>
</protein>
<dbReference type="RefSeq" id="WP_005437923.1">
    <property type="nucleotide sequence ID" value="NZ_CM001466.1"/>
</dbReference>
<dbReference type="Pfam" id="PF03928">
    <property type="entry name" value="HbpS-like"/>
    <property type="match status" value="1"/>
</dbReference>
<accession>H8G690</accession>
<sequence length="140" mass="14542">MRTLPSISLDEAREVIAAGERRAQDIGQPANIAVVDAGGNLVAHARMDGAWIGSIDISINKAYTARAFDIQTRDLADNAQPREQFFGIQVSNQGRVMVFAGGIPLQHDGQVVGGVGVSGGTGEQDQAIAEAAAAAYRPAG</sequence>
<gene>
    <name evidence="1" type="ORF">SacazDRAFT_00268</name>
</gene>
<dbReference type="OrthoDB" id="9778896at2"/>
<organism evidence="1 2">
    <name type="scientific">Saccharomonospora azurea NA-128</name>
    <dbReference type="NCBI Taxonomy" id="882081"/>
    <lineage>
        <taxon>Bacteria</taxon>
        <taxon>Bacillati</taxon>
        <taxon>Actinomycetota</taxon>
        <taxon>Actinomycetes</taxon>
        <taxon>Pseudonocardiales</taxon>
        <taxon>Pseudonocardiaceae</taxon>
        <taxon>Saccharomonospora</taxon>
    </lineage>
</organism>
<dbReference type="EMBL" id="CM001466">
    <property type="protein sequence ID" value="EHY87250.1"/>
    <property type="molecule type" value="Genomic_DNA"/>
</dbReference>
<reference evidence="1 2" key="1">
    <citation type="journal article" date="2012" name="Stand. Genomic Sci.">
        <title>Genome sequence of the soil bacterium Saccharomonospora azurea type strain (NA-128(T)).</title>
        <authorList>
            <person name="Klenk H.P."/>
            <person name="Held B."/>
            <person name="Lucas S."/>
            <person name="Lapidus A."/>
            <person name="Copeland A."/>
            <person name="Hammon N."/>
            <person name="Pitluck S."/>
            <person name="Goodwin L.A."/>
            <person name="Han C."/>
            <person name="Tapia R."/>
            <person name="Brambilla E.M."/>
            <person name="Potter G."/>
            <person name="Land M."/>
            <person name="Ivanova N."/>
            <person name="Rohde M."/>
            <person name="Goker M."/>
            <person name="Detter J.C."/>
            <person name="Kyrpides N.C."/>
            <person name="Woyke T."/>
        </authorList>
    </citation>
    <scope>NUCLEOTIDE SEQUENCE [LARGE SCALE GENOMIC DNA]</scope>
    <source>
        <strain evidence="1 2">NA-128</strain>
    </source>
</reference>
<dbReference type="SUPFAM" id="SSF143744">
    <property type="entry name" value="GlcG-like"/>
    <property type="match status" value="1"/>
</dbReference>
<dbReference type="InterPro" id="IPR038084">
    <property type="entry name" value="PduO/GlcC-like_sf"/>
</dbReference>
<dbReference type="Proteomes" id="UP000004705">
    <property type="component" value="Chromosome"/>
</dbReference>
<dbReference type="InterPro" id="IPR052517">
    <property type="entry name" value="GlcG_carb_metab_protein"/>
</dbReference>
<dbReference type="InterPro" id="IPR005624">
    <property type="entry name" value="PduO/GlcC-like"/>
</dbReference>
<dbReference type="PANTHER" id="PTHR34309">
    <property type="entry name" value="SLR1406 PROTEIN"/>
    <property type="match status" value="1"/>
</dbReference>
<keyword evidence="2" id="KW-1185">Reference proteome</keyword>
<dbReference type="AlphaFoldDB" id="H8G690"/>
<proteinExistence type="predicted"/>
<evidence type="ECO:0000313" key="1">
    <source>
        <dbReference type="EMBL" id="EHY87250.1"/>
    </source>
</evidence>
<dbReference type="Gene3D" id="3.30.450.150">
    <property type="entry name" value="Haem-degrading domain"/>
    <property type="match status" value="1"/>
</dbReference>
<dbReference type="PANTHER" id="PTHR34309:SF1">
    <property type="entry name" value="PROTEIN GLCG"/>
    <property type="match status" value="1"/>
</dbReference>
<evidence type="ECO:0000313" key="2">
    <source>
        <dbReference type="Proteomes" id="UP000004705"/>
    </source>
</evidence>